<sequence length="1855" mass="200604">MFGSSATPFGTGAGFGTGTAFGAQKTGTQFGASLGTNLFGNKQTAFGSTFGNQPQSSGTTGLFGSSTATNTGGSLFGGTTTGSIFGQQPTTQSSFGGFGSGGTGLFGNQAKSTSGTSVFQAPGQTSTFGSGTSTGFGAASASLFGSTANKSTGLFGASQQTGTSLFGQSGIQGLGSTSATPGTPVKFTVVQGQDSMVKNGITTNISIRHQCITVMDHYANKCLEELRIEDYEAGRKTGASATTGFSGLSTSTGSGGLFGNTSTAFGTTSAFGQKPVTGFGTGSLFSGSGTASLFNQQQQQQTTGSLFGQKTGGLFGTPTSSTTSTGFGTGFGAGGTTGLFGQSSTGQTTSLFGAPTTSASTGLFGAQNPGFGQTQTGTGLFGQTGFGQTQQQSTLFAAKQFGTTLGTGTAGGLFGAQNKPQTGFNFGASTTGLGTSAFGAATGTGGSLFSAKPTAFGTGTAFGASTGTGVFGGTGTLATGLGTGTLGTGGFGSLATQQTGGFGLGTLGSNQNTTLSTIQQQQQQQLQQQQQQQLLLQNQLQILANSPFGDSPLFRNSLAEKAKGERASSSTSSSIQKNSTTPSHYKVSPRPSARIKPRPINNYTMNKSKLFEGLEEDSGLSPDTFVPRKNIKKLVIKSKSTTEDSPMSIVDTTRVKFHSLGEGDDLPITSSPFLPSPPSSQNTSPVRNTLAEEEGAAKAADDRINTSDGGSPMGVRFSKGVTRETLDTTIADLNVRHVTRQDDDQESVKSSEVTEEDLAESGAKEPCGITLKRSEYYTVPPLVDLNKRIDNNGDVFVDDFVVGREGYGKVKFYGRTNVAGLNLDEIVFFRRREIEVYPDSYPNKPPVGERLNKKAEITLEKVWPNDKTSHKPITSPERLKLQGWQERVEAATAKLGATFLDYDRDNGNWVFTVEHFTRYGMHEYLDDEQLAKKLKRPPLKPHLQDTDDSLEKEKLEIFKRLQEKKQQLEAYEKERQRASLSLHDQDSDMPDIDNETFPEEMLDDEAREGSDASDEELESSPASHQLATALGMNAQRIQVMKASFFADQSQPSSGHLSSDRPSVDKSLLSASFSKAGHTKSSVYPAVMPLGPLLSPKVQRRVDESVGPEQMPQSLFGSPKIGVYPLRHPVVHDLTPAAPPSPMLLPSAIGTAMDIGIKVVGARSQFGLVPKEDSLVNTRENLVGDAGLMMGRSFRVGWGPGFVLVHSGTPLGKREKQTTDPITQPSLVGDFLAPKPRPSNSHGTPAFGVTLEKLNVASHFSHGSDTVLAQHQSVLEAELHHAQVSVDNGCPFIQPSTDVKALHHHAEIARKNKDATGLFPSVFQFIFKVTYRMRDERESYQNRMARKEALSRWLAEAAKTRISKEVDEANFQESDHLKSIFSFLTGKQISRACNTAQQHGDYRLSLLLSQVTGNSATRNLIYKQLSDWQEMKADMFIDEERIKIYALLAGAMVWPLTRDTVNVCEGLDWKRVLAVHFWYYCSPTSSIQDALNAYEASFKGSSSYGKYGAPPRPPFMEEKDEDEDEENTFMTRDTCYHLLKLYCKRSHRLQRLLSPSTSTAHQLDFSLSWHLYQVLQSLEYTHLSEYHSGMLHSGFASQLEGMGLWHWAAFVLLHIQDLDKRENAVRSLLCRHCCLSADHQNVEKERFMLDDLKIPAEWIHEAKALRSRYEDRTREEAFHLVKARHWSLGHNVVLRSLVSDAIINGEYDILKTLLGEMEPRDRSSTVRDWATGGQVFLDYLALMEKFQDIAKGKVVPTKYDLEDIHADVSSLCTRINILPSNTSRDLLCQYDMAKMCANFMKIVMKELTDLTDEGEALLPTHILAPHVTRLPMPEDCSLAELRQLVPSYITEITAGH</sequence>
<feature type="compositionally biased region" description="Acidic residues" evidence="12">
    <location>
        <begin position="987"/>
        <end position="1018"/>
    </location>
</feature>
<dbReference type="Pfam" id="PF04096">
    <property type="entry name" value="Nucleoporin2"/>
    <property type="match status" value="1"/>
</dbReference>
<feature type="compositionally biased region" description="Low complexity" evidence="12">
    <location>
        <begin position="316"/>
        <end position="326"/>
    </location>
</feature>
<evidence type="ECO:0000256" key="4">
    <source>
        <dbReference type="ARBA" id="ARBA00013472"/>
    </source>
</evidence>
<feature type="domain" description="Peptidase S59" evidence="13">
    <location>
        <begin position="773"/>
        <end position="916"/>
    </location>
</feature>
<comment type="subcellular location">
    <subcellularLocation>
        <location evidence="2">Nucleus membrane</location>
        <topology evidence="2">Peripheral membrane protein</topology>
        <orientation evidence="2">Nucleoplasmic side</orientation>
    </subcellularLocation>
    <subcellularLocation>
        <location evidence="1">Nucleus</location>
        <location evidence="1">Nuclear pore complex</location>
    </subcellularLocation>
</comment>
<evidence type="ECO:0000259" key="13">
    <source>
        <dbReference type="PROSITE" id="PS51434"/>
    </source>
</evidence>
<dbReference type="Pfam" id="PF21240">
    <property type="entry name" value="Nup98_GLEBS"/>
    <property type="match status" value="1"/>
</dbReference>
<dbReference type="InterPro" id="IPR037665">
    <property type="entry name" value="Nucleoporin_S59-like"/>
</dbReference>
<keyword evidence="7" id="KW-0509">mRNA transport</keyword>
<accession>A0ABN8QB39</accession>
<dbReference type="SUPFAM" id="SSF82215">
    <property type="entry name" value="C-terminal autoproteolytic domain of nucleoporin nup98"/>
    <property type="match status" value="1"/>
</dbReference>
<dbReference type="PROSITE" id="PS51434">
    <property type="entry name" value="NUP_C"/>
    <property type="match status" value="1"/>
</dbReference>
<evidence type="ECO:0000256" key="9">
    <source>
        <dbReference type="ARBA" id="ARBA00023010"/>
    </source>
</evidence>
<dbReference type="PANTHER" id="PTHR23198">
    <property type="entry name" value="NUCLEOPORIN"/>
    <property type="match status" value="1"/>
</dbReference>
<dbReference type="InterPro" id="IPR007230">
    <property type="entry name" value="Nup98_auto-Pept-S59_dom"/>
</dbReference>
<feature type="region of interest" description="Disordered" evidence="12">
    <location>
        <begin position="79"/>
        <end position="99"/>
    </location>
</feature>
<evidence type="ECO:0000256" key="5">
    <source>
        <dbReference type="ARBA" id="ARBA00022448"/>
    </source>
</evidence>
<name>A0ABN8QB39_9CNID</name>
<keyword evidence="9" id="KW-0811">Translocation</keyword>
<dbReference type="Gene3D" id="3.30.1610.10">
    <property type="entry name" value="Peptidase S59, nucleoporin"/>
    <property type="match status" value="1"/>
</dbReference>
<feature type="region of interest" description="Disordered" evidence="12">
    <location>
        <begin position="295"/>
        <end position="328"/>
    </location>
</feature>
<dbReference type="InterPro" id="IPR021967">
    <property type="entry name" value="Nup98_C"/>
</dbReference>
<evidence type="ECO:0000256" key="2">
    <source>
        <dbReference type="ARBA" id="ARBA00004620"/>
    </source>
</evidence>
<dbReference type="Gene3D" id="1.10.10.2360">
    <property type="match status" value="1"/>
</dbReference>
<proteinExistence type="inferred from homology"/>
<feature type="compositionally biased region" description="Basic and acidic residues" evidence="12">
    <location>
        <begin position="739"/>
        <end position="749"/>
    </location>
</feature>
<gene>
    <name evidence="14" type="ORF">PEVE_00002943</name>
</gene>
<evidence type="ECO:0000256" key="3">
    <source>
        <dbReference type="ARBA" id="ARBA00008926"/>
    </source>
</evidence>
<evidence type="ECO:0000313" key="14">
    <source>
        <dbReference type="EMBL" id="CAH3158709.1"/>
    </source>
</evidence>
<keyword evidence="5" id="KW-0813">Transport</keyword>
<feature type="region of interest" description="Disordered" evidence="12">
    <location>
        <begin position="970"/>
        <end position="1023"/>
    </location>
</feature>
<dbReference type="PANTHER" id="PTHR23198:SF6">
    <property type="entry name" value="NUCLEAR PORE COMPLEX PROTEIN NUP98-NUP96"/>
    <property type="match status" value="1"/>
</dbReference>
<evidence type="ECO:0000256" key="1">
    <source>
        <dbReference type="ARBA" id="ARBA00004567"/>
    </source>
</evidence>
<dbReference type="Proteomes" id="UP001159427">
    <property type="component" value="Unassembled WGS sequence"/>
</dbReference>
<keyword evidence="15" id="KW-1185">Reference proteome</keyword>
<evidence type="ECO:0000256" key="6">
    <source>
        <dbReference type="ARBA" id="ARBA00022813"/>
    </source>
</evidence>
<dbReference type="EMBL" id="CALNXI010001175">
    <property type="protein sequence ID" value="CAH3158709.1"/>
    <property type="molecule type" value="Genomic_DNA"/>
</dbReference>
<keyword evidence="6" id="KW-0068">Autocatalytic cleavage</keyword>
<dbReference type="Gene3D" id="1.25.40.690">
    <property type="match status" value="1"/>
</dbReference>
<evidence type="ECO:0000256" key="8">
    <source>
        <dbReference type="ARBA" id="ARBA00022927"/>
    </source>
</evidence>
<comment type="caution">
    <text evidence="14">The sequence shown here is derived from an EMBL/GenBank/DDBJ whole genome shotgun (WGS) entry which is preliminary data.</text>
</comment>
<feature type="region of interest" description="Disordered" evidence="12">
    <location>
        <begin position="737"/>
        <end position="765"/>
    </location>
</feature>
<evidence type="ECO:0000313" key="15">
    <source>
        <dbReference type="Proteomes" id="UP001159427"/>
    </source>
</evidence>
<feature type="compositionally biased region" description="Low complexity" evidence="12">
    <location>
        <begin position="568"/>
        <end position="581"/>
    </location>
</feature>
<dbReference type="InterPro" id="IPR036903">
    <property type="entry name" value="Nup98_auto-Pept-S59_dom_sf"/>
</dbReference>
<keyword evidence="11" id="KW-0539">Nucleus</keyword>
<organism evidence="14 15">
    <name type="scientific">Porites evermanni</name>
    <dbReference type="NCBI Taxonomy" id="104178"/>
    <lineage>
        <taxon>Eukaryota</taxon>
        <taxon>Metazoa</taxon>
        <taxon>Cnidaria</taxon>
        <taxon>Anthozoa</taxon>
        <taxon>Hexacorallia</taxon>
        <taxon>Scleractinia</taxon>
        <taxon>Fungiina</taxon>
        <taxon>Poritidae</taxon>
        <taxon>Porites</taxon>
    </lineage>
</organism>
<evidence type="ECO:0000256" key="12">
    <source>
        <dbReference type="SAM" id="MobiDB-lite"/>
    </source>
</evidence>
<keyword evidence="10" id="KW-0906">Nuclear pore complex</keyword>
<evidence type="ECO:0000256" key="7">
    <source>
        <dbReference type="ARBA" id="ARBA00022816"/>
    </source>
</evidence>
<evidence type="ECO:0000256" key="11">
    <source>
        <dbReference type="ARBA" id="ARBA00023242"/>
    </source>
</evidence>
<feature type="region of interest" description="Disordered" evidence="12">
    <location>
        <begin position="662"/>
        <end position="720"/>
    </location>
</feature>
<feature type="compositionally biased region" description="Basic and acidic residues" evidence="12">
    <location>
        <begin position="695"/>
        <end position="705"/>
    </location>
</feature>
<reference evidence="14 15" key="1">
    <citation type="submission" date="2022-05" db="EMBL/GenBank/DDBJ databases">
        <authorList>
            <consortium name="Genoscope - CEA"/>
            <person name="William W."/>
        </authorList>
    </citation>
    <scope>NUCLEOTIDE SEQUENCE [LARGE SCALE GENOMIC DNA]</scope>
</reference>
<comment type="similarity">
    <text evidence="3">Belongs to the nucleoporin GLFG family.</text>
</comment>
<dbReference type="Pfam" id="PF12110">
    <property type="entry name" value="Nup96"/>
    <property type="match status" value="1"/>
</dbReference>
<evidence type="ECO:0000256" key="10">
    <source>
        <dbReference type="ARBA" id="ARBA00023132"/>
    </source>
</evidence>
<keyword evidence="8" id="KW-0653">Protein transport</keyword>
<protein>
    <recommendedName>
        <fullName evidence="4">Nuclear pore complex protein Nup98-Nup96</fullName>
    </recommendedName>
</protein>
<feature type="region of interest" description="Disordered" evidence="12">
    <location>
        <begin position="560"/>
        <end position="601"/>
    </location>
</feature>